<reference evidence="11 12" key="1">
    <citation type="submission" date="2019-10" db="EMBL/GenBank/DDBJ databases">
        <title>Georgenia wutianyii sp. nov. and Georgenia yuyongxinii sp. nov. isolated from plateau pika (Ochotona curzoniae) in the Qinghai-Tibet plateau of China.</title>
        <authorList>
            <person name="Tian Z."/>
        </authorList>
    </citation>
    <scope>NUCLEOTIDE SEQUENCE [LARGE SCALE GENOMIC DNA]</scope>
    <source>
        <strain evidence="11 12">JCM 15130</strain>
    </source>
</reference>
<accession>A0A7J9UW87</accession>
<keyword evidence="9" id="KW-0812">Transmembrane</keyword>
<keyword evidence="2" id="KW-0723">Serine/threonine-protein kinase</keyword>
<evidence type="ECO:0000256" key="2">
    <source>
        <dbReference type="ARBA" id="ARBA00022527"/>
    </source>
</evidence>
<keyword evidence="5 11" id="KW-0418">Kinase</keyword>
<dbReference type="PROSITE" id="PS50011">
    <property type="entry name" value="PROTEIN_KINASE_DOM"/>
    <property type="match status" value="1"/>
</dbReference>
<feature type="domain" description="Protein kinase" evidence="10">
    <location>
        <begin position="10"/>
        <end position="267"/>
    </location>
</feature>
<dbReference type="Proteomes" id="UP000429644">
    <property type="component" value="Unassembled WGS sequence"/>
</dbReference>
<keyword evidence="3" id="KW-0808">Transferase</keyword>
<dbReference type="CDD" id="cd14014">
    <property type="entry name" value="STKc_PknB_like"/>
    <property type="match status" value="1"/>
</dbReference>
<evidence type="ECO:0000256" key="4">
    <source>
        <dbReference type="ARBA" id="ARBA00022741"/>
    </source>
</evidence>
<sequence>MTPGTLQDRYVLRRPIGRGATAEVWEAEDALLGRTVAVKVVNLAATTDPTLADRLRREAQAMAALDHPDVATVYDVGVEGGTAYLVMELVPGRDLAAVLRDGPLPLAEALRIGERVAGALEVVHRAGIVHRDVKPANVLVDGEQVVLVDFGIAAVGHATAALTTPGTTVGTAEYMSPEQAAGRAATPATDTYALGCLLTTLIAGRAPFTGENPLAILHQHVEAVPPRLADLAPGVSARLDRLVAALLAKEPERRPSAAQVRATLRRLRTGPAVALAWATAATAAARPSTRPARPSAGPARPSAGPARPSAGPTRPGTRSAHARRRRWIGAGALAAAVAGAVVVGGMTAGAPTDGAVPKNPIAVQQPQTVTVPADATGSAGFTGERAPEVEVVPPQAPEVQRDTARQADGEKAGRAAKGEGKKDKDEPKKDKDKKDGDKKGKDKKGKDKGN</sequence>
<evidence type="ECO:0000313" key="12">
    <source>
        <dbReference type="Proteomes" id="UP000429644"/>
    </source>
</evidence>
<keyword evidence="6 7" id="KW-0067">ATP-binding</keyword>
<keyword evidence="9" id="KW-1133">Transmembrane helix</keyword>
<dbReference type="FunFam" id="1.10.510.10:FF:000021">
    <property type="entry name" value="Serine/threonine protein kinase"/>
    <property type="match status" value="1"/>
</dbReference>
<evidence type="ECO:0000256" key="7">
    <source>
        <dbReference type="PROSITE-ProRule" id="PRU10141"/>
    </source>
</evidence>
<dbReference type="PANTHER" id="PTHR43289:SF6">
    <property type="entry name" value="SERINE_THREONINE-PROTEIN KINASE NEKL-3"/>
    <property type="match status" value="1"/>
</dbReference>
<dbReference type="RefSeq" id="WP_152231553.1">
    <property type="nucleotide sequence ID" value="NZ_VUKE01000009.1"/>
</dbReference>
<keyword evidence="4 7" id="KW-0547">Nucleotide-binding</keyword>
<dbReference type="Gene3D" id="3.30.200.20">
    <property type="entry name" value="Phosphorylase Kinase, domain 1"/>
    <property type="match status" value="1"/>
</dbReference>
<dbReference type="Gene3D" id="1.10.510.10">
    <property type="entry name" value="Transferase(Phosphotransferase) domain 1"/>
    <property type="match status" value="1"/>
</dbReference>
<dbReference type="GO" id="GO:0005524">
    <property type="term" value="F:ATP binding"/>
    <property type="evidence" value="ECO:0007669"/>
    <property type="project" value="UniProtKB-UniRule"/>
</dbReference>
<organism evidence="11 12">
    <name type="scientific">Georgenia ruanii</name>
    <dbReference type="NCBI Taxonomy" id="348442"/>
    <lineage>
        <taxon>Bacteria</taxon>
        <taxon>Bacillati</taxon>
        <taxon>Actinomycetota</taxon>
        <taxon>Actinomycetes</taxon>
        <taxon>Micrococcales</taxon>
        <taxon>Bogoriellaceae</taxon>
        <taxon>Georgenia</taxon>
    </lineage>
</organism>
<dbReference type="InterPro" id="IPR008271">
    <property type="entry name" value="Ser/Thr_kinase_AS"/>
</dbReference>
<evidence type="ECO:0000256" key="6">
    <source>
        <dbReference type="ARBA" id="ARBA00022840"/>
    </source>
</evidence>
<evidence type="ECO:0000256" key="8">
    <source>
        <dbReference type="SAM" id="MobiDB-lite"/>
    </source>
</evidence>
<name>A0A7J9UW87_9MICO</name>
<feature type="transmembrane region" description="Helical" evidence="9">
    <location>
        <begin position="327"/>
        <end position="350"/>
    </location>
</feature>
<feature type="compositionally biased region" description="Low complexity" evidence="8">
    <location>
        <begin position="281"/>
        <end position="316"/>
    </location>
</feature>
<feature type="region of interest" description="Disordered" evidence="8">
    <location>
        <begin position="281"/>
        <end position="322"/>
    </location>
</feature>
<dbReference type="OrthoDB" id="9762169at2"/>
<dbReference type="SUPFAM" id="SSF56112">
    <property type="entry name" value="Protein kinase-like (PK-like)"/>
    <property type="match status" value="1"/>
</dbReference>
<evidence type="ECO:0000313" key="11">
    <source>
        <dbReference type="EMBL" id="MPV88868.1"/>
    </source>
</evidence>
<feature type="binding site" evidence="7">
    <location>
        <position position="39"/>
    </location>
    <ligand>
        <name>ATP</name>
        <dbReference type="ChEBI" id="CHEBI:30616"/>
    </ligand>
</feature>
<evidence type="ECO:0000256" key="1">
    <source>
        <dbReference type="ARBA" id="ARBA00012513"/>
    </source>
</evidence>
<dbReference type="InterPro" id="IPR017441">
    <property type="entry name" value="Protein_kinase_ATP_BS"/>
</dbReference>
<feature type="non-terminal residue" evidence="11">
    <location>
        <position position="1"/>
    </location>
</feature>
<dbReference type="PANTHER" id="PTHR43289">
    <property type="entry name" value="MITOGEN-ACTIVATED PROTEIN KINASE KINASE KINASE 20-RELATED"/>
    <property type="match status" value="1"/>
</dbReference>
<evidence type="ECO:0000259" key="10">
    <source>
        <dbReference type="PROSITE" id="PS50011"/>
    </source>
</evidence>
<proteinExistence type="predicted"/>
<keyword evidence="9" id="KW-0472">Membrane</keyword>
<dbReference type="InterPro" id="IPR000719">
    <property type="entry name" value="Prot_kinase_dom"/>
</dbReference>
<evidence type="ECO:0000256" key="9">
    <source>
        <dbReference type="SAM" id="Phobius"/>
    </source>
</evidence>
<dbReference type="SMART" id="SM00220">
    <property type="entry name" value="S_TKc"/>
    <property type="match status" value="1"/>
</dbReference>
<dbReference type="PROSITE" id="PS00108">
    <property type="entry name" value="PROTEIN_KINASE_ST"/>
    <property type="match status" value="1"/>
</dbReference>
<dbReference type="AlphaFoldDB" id="A0A7J9UW87"/>
<dbReference type="EMBL" id="WHPD01002013">
    <property type="protein sequence ID" value="MPV88868.1"/>
    <property type="molecule type" value="Genomic_DNA"/>
</dbReference>
<protein>
    <recommendedName>
        <fullName evidence="1">non-specific serine/threonine protein kinase</fullName>
        <ecNumber evidence="1">2.7.11.1</ecNumber>
    </recommendedName>
</protein>
<dbReference type="GO" id="GO:0004674">
    <property type="term" value="F:protein serine/threonine kinase activity"/>
    <property type="evidence" value="ECO:0007669"/>
    <property type="project" value="UniProtKB-KW"/>
</dbReference>
<gene>
    <name evidence="11" type="ORF">GB882_09325</name>
</gene>
<comment type="caution">
    <text evidence="11">The sequence shown here is derived from an EMBL/GenBank/DDBJ whole genome shotgun (WGS) entry which is preliminary data.</text>
</comment>
<dbReference type="InterPro" id="IPR011009">
    <property type="entry name" value="Kinase-like_dom_sf"/>
</dbReference>
<evidence type="ECO:0000256" key="5">
    <source>
        <dbReference type="ARBA" id="ARBA00022777"/>
    </source>
</evidence>
<dbReference type="EC" id="2.7.11.1" evidence="1"/>
<dbReference type="Pfam" id="PF00069">
    <property type="entry name" value="Pkinase"/>
    <property type="match status" value="1"/>
</dbReference>
<feature type="region of interest" description="Disordered" evidence="8">
    <location>
        <begin position="374"/>
        <end position="450"/>
    </location>
</feature>
<keyword evidence="12" id="KW-1185">Reference proteome</keyword>
<feature type="compositionally biased region" description="Basic and acidic residues" evidence="8">
    <location>
        <begin position="399"/>
        <end position="450"/>
    </location>
</feature>
<evidence type="ECO:0000256" key="3">
    <source>
        <dbReference type="ARBA" id="ARBA00022679"/>
    </source>
</evidence>
<dbReference type="PROSITE" id="PS00107">
    <property type="entry name" value="PROTEIN_KINASE_ATP"/>
    <property type="match status" value="1"/>
</dbReference>